<protein>
    <submittedName>
        <fullName evidence="2">Uncharacterized protein</fullName>
    </submittedName>
</protein>
<comment type="caution">
    <text evidence="2">The sequence shown here is derived from an EMBL/GenBank/DDBJ whole genome shotgun (WGS) entry which is preliminary data.</text>
</comment>
<feature type="region of interest" description="Disordered" evidence="1">
    <location>
        <begin position="38"/>
        <end position="82"/>
    </location>
</feature>
<feature type="region of interest" description="Disordered" evidence="1">
    <location>
        <begin position="1"/>
        <end position="22"/>
    </location>
</feature>
<proteinExistence type="predicted"/>
<name>A0A9Q3IDA4_9BASI</name>
<sequence length="110" mass="12108">MAIQNSPSAKSKRSQRSKAVLTPTLMAPLYSTPSVHKLSANLDRGSPMEGAAHSRRGGMNSSRGRSFSGLLNGYPGISQGPRSRLRSLWKRKSLRGLKWQLPLKLPRLQI</sequence>
<dbReference type="Proteomes" id="UP000765509">
    <property type="component" value="Unassembled WGS sequence"/>
</dbReference>
<dbReference type="AlphaFoldDB" id="A0A9Q3IDA4"/>
<evidence type="ECO:0000256" key="1">
    <source>
        <dbReference type="SAM" id="MobiDB-lite"/>
    </source>
</evidence>
<organism evidence="2 3">
    <name type="scientific">Austropuccinia psidii MF-1</name>
    <dbReference type="NCBI Taxonomy" id="1389203"/>
    <lineage>
        <taxon>Eukaryota</taxon>
        <taxon>Fungi</taxon>
        <taxon>Dikarya</taxon>
        <taxon>Basidiomycota</taxon>
        <taxon>Pucciniomycotina</taxon>
        <taxon>Pucciniomycetes</taxon>
        <taxon>Pucciniales</taxon>
        <taxon>Sphaerophragmiaceae</taxon>
        <taxon>Austropuccinia</taxon>
    </lineage>
</organism>
<reference evidence="2" key="1">
    <citation type="submission" date="2021-03" db="EMBL/GenBank/DDBJ databases">
        <title>Draft genome sequence of rust myrtle Austropuccinia psidii MF-1, a brazilian biotype.</title>
        <authorList>
            <person name="Quecine M.C."/>
            <person name="Pachon D.M.R."/>
            <person name="Bonatelli M.L."/>
            <person name="Correr F.H."/>
            <person name="Franceschini L.M."/>
            <person name="Leite T.F."/>
            <person name="Margarido G.R.A."/>
            <person name="Almeida C.A."/>
            <person name="Ferrarezi J.A."/>
            <person name="Labate C.A."/>
        </authorList>
    </citation>
    <scope>NUCLEOTIDE SEQUENCE</scope>
    <source>
        <strain evidence="2">MF-1</strain>
    </source>
</reference>
<evidence type="ECO:0000313" key="2">
    <source>
        <dbReference type="EMBL" id="MBW0537248.1"/>
    </source>
</evidence>
<keyword evidence="3" id="KW-1185">Reference proteome</keyword>
<gene>
    <name evidence="2" type="ORF">O181_076963</name>
</gene>
<evidence type="ECO:0000313" key="3">
    <source>
        <dbReference type="Proteomes" id="UP000765509"/>
    </source>
</evidence>
<dbReference type="EMBL" id="AVOT02041881">
    <property type="protein sequence ID" value="MBW0537248.1"/>
    <property type="molecule type" value="Genomic_DNA"/>
</dbReference>
<accession>A0A9Q3IDA4</accession>
<feature type="compositionally biased region" description="Low complexity" evidence="1">
    <location>
        <begin position="57"/>
        <end position="69"/>
    </location>
</feature>